<gene>
    <name evidence="2" type="ORF">SALLE_v1c07330</name>
</gene>
<keyword evidence="1" id="KW-0812">Transmembrane</keyword>
<dbReference type="AlphaFoldDB" id="A0A345Z474"/>
<sequence>MAVQTQLEKERPTKVEAETNLTKPKIKISGWAFTNIIFAKLFKQKSTFVLLIVSVAISVAFSILFLTAKNNAQILSYFDYFFVVFMSFIIFVSIMKITQTLWKTQFEDKSIVIYQAQSISRTKLFFAMFLSSLYLIIIIILINLATMLIIFMAFHFKLNVVFLRFWVTLLIYSLIAAFCLVSFCTFINLIFSQAFTLILFTFILAATFICSLPYQFYRQSLDGISIRFTDTTGKWQYQPDTVWKAKEVENRLNFQTYVEAGQIKYPHLSKWINDYFVSGEYIQGSWERGSSDCVVDINKPGKQNCALNERQALWRDLGLLKTTESSADLNNVLLQNAPTSDPVWDKTYPTKGSRASFHFVFKNFISRNEIDSLITKYENSGSEADKVKLDVVKDFANYYDDLIAFFTAQVNAKDTPIPQGLKLELGEYRMFYANSSKFGPLLDFNAADSWVQAGTDGEHLPVTQDHFNGIVRSYVESSQTLRPSATESTTTTAMANFMLKAYEPTYLAARILEYYFISQTSDFTYITNLTIVNDSSWENYNKKTDFNRLVSNFNFLEKFLQFYTSNRGFAYGDFWFNPESNSSISFEDQKNLFLSYDDPRIFAKEVDGNTNALNVKFDKWKNYKSNSWMFVATDSVLCLMLLIISSVVFKRMDIN</sequence>
<evidence type="ECO:0000313" key="3">
    <source>
        <dbReference type="Proteomes" id="UP000254792"/>
    </source>
</evidence>
<keyword evidence="1" id="KW-0472">Membrane</keyword>
<feature type="transmembrane region" description="Helical" evidence="1">
    <location>
        <begin position="197"/>
        <end position="217"/>
    </location>
</feature>
<feature type="transmembrane region" description="Helical" evidence="1">
    <location>
        <begin position="166"/>
        <end position="190"/>
    </location>
</feature>
<keyword evidence="3" id="KW-1185">Reference proteome</keyword>
<keyword evidence="1" id="KW-1133">Transmembrane helix</keyword>
<feature type="transmembrane region" description="Helical" evidence="1">
    <location>
        <begin position="124"/>
        <end position="154"/>
    </location>
</feature>
<organism evidence="2 3">
    <name type="scientific">Spiroplasma alleghenense</name>
    <dbReference type="NCBI Taxonomy" id="216931"/>
    <lineage>
        <taxon>Bacteria</taxon>
        <taxon>Bacillati</taxon>
        <taxon>Mycoplasmatota</taxon>
        <taxon>Mollicutes</taxon>
        <taxon>Entomoplasmatales</taxon>
        <taxon>Spiroplasmataceae</taxon>
        <taxon>Spiroplasma</taxon>
    </lineage>
</organism>
<feature type="transmembrane region" description="Helical" evidence="1">
    <location>
        <begin position="48"/>
        <end position="68"/>
    </location>
</feature>
<accession>A0A345Z474</accession>
<dbReference type="EMBL" id="CP031376">
    <property type="protein sequence ID" value="AXK51403.1"/>
    <property type="molecule type" value="Genomic_DNA"/>
</dbReference>
<dbReference type="OrthoDB" id="389080at2"/>
<evidence type="ECO:0000313" key="2">
    <source>
        <dbReference type="EMBL" id="AXK51403.1"/>
    </source>
</evidence>
<protein>
    <submittedName>
        <fullName evidence="2">ABC transporter permease</fullName>
    </submittedName>
</protein>
<reference evidence="2 3" key="1">
    <citation type="submission" date="2018-07" db="EMBL/GenBank/DDBJ databases">
        <title>Complete genome sequence of Spiroplasma alleghenense PLHS-1 (ATCC 51752).</title>
        <authorList>
            <person name="Chou L."/>
            <person name="Lee T.-Y."/>
            <person name="Tsai Y.-M."/>
            <person name="Kuo C.-H."/>
        </authorList>
    </citation>
    <scope>NUCLEOTIDE SEQUENCE [LARGE SCALE GENOMIC DNA]</scope>
    <source>
        <strain evidence="2 3">PLHS-1</strain>
    </source>
</reference>
<name>A0A345Z474_9MOLU</name>
<proteinExistence type="predicted"/>
<dbReference type="Proteomes" id="UP000254792">
    <property type="component" value="Chromosome"/>
</dbReference>
<feature type="transmembrane region" description="Helical" evidence="1">
    <location>
        <begin position="628"/>
        <end position="649"/>
    </location>
</feature>
<feature type="transmembrane region" description="Helical" evidence="1">
    <location>
        <begin position="74"/>
        <end position="95"/>
    </location>
</feature>
<dbReference type="KEGG" id="salx:SALLE_v1c07330"/>
<evidence type="ECO:0000256" key="1">
    <source>
        <dbReference type="SAM" id="Phobius"/>
    </source>
</evidence>
<dbReference type="RefSeq" id="WP_115558303.1">
    <property type="nucleotide sequence ID" value="NZ_CP031376.1"/>
</dbReference>